<evidence type="ECO:0000259" key="5">
    <source>
        <dbReference type="PROSITE" id="PS50887"/>
    </source>
</evidence>
<dbReference type="Gene3D" id="3.20.20.450">
    <property type="entry name" value="EAL domain"/>
    <property type="match status" value="1"/>
</dbReference>
<dbReference type="SUPFAM" id="SSF141868">
    <property type="entry name" value="EAL domain-like"/>
    <property type="match status" value="1"/>
</dbReference>
<proteinExistence type="predicted"/>
<dbReference type="InterPro" id="IPR035919">
    <property type="entry name" value="EAL_sf"/>
</dbReference>
<dbReference type="AlphaFoldDB" id="A0A7W7KRP7"/>
<dbReference type="FunFam" id="3.20.20.450:FF:000001">
    <property type="entry name" value="Cyclic di-GMP phosphodiesterase yahA"/>
    <property type="match status" value="1"/>
</dbReference>
<keyword evidence="3" id="KW-0472">Membrane</keyword>
<dbReference type="NCBIfam" id="TIGR00254">
    <property type="entry name" value="GGDEF"/>
    <property type="match status" value="1"/>
</dbReference>
<dbReference type="Proteomes" id="UP000566995">
    <property type="component" value="Unassembled WGS sequence"/>
</dbReference>
<dbReference type="Pfam" id="PF00563">
    <property type="entry name" value="EAL"/>
    <property type="match status" value="1"/>
</dbReference>
<evidence type="ECO:0000256" key="1">
    <source>
        <dbReference type="ARBA" id="ARBA00012282"/>
    </source>
</evidence>
<dbReference type="InterPro" id="IPR001633">
    <property type="entry name" value="EAL_dom"/>
</dbReference>
<dbReference type="CDD" id="cd01948">
    <property type="entry name" value="EAL"/>
    <property type="match status" value="1"/>
</dbReference>
<dbReference type="CDD" id="cd01949">
    <property type="entry name" value="GGDEF"/>
    <property type="match status" value="1"/>
</dbReference>
<dbReference type="RefSeq" id="WP_184596256.1">
    <property type="nucleotide sequence ID" value="NZ_JACHLI010000035.1"/>
</dbReference>
<feature type="domain" description="GGDEF" evidence="5">
    <location>
        <begin position="280"/>
        <end position="413"/>
    </location>
</feature>
<evidence type="ECO:0000256" key="2">
    <source>
        <dbReference type="ARBA" id="ARBA00022636"/>
    </source>
</evidence>
<dbReference type="EMBL" id="JACHLI010000035">
    <property type="protein sequence ID" value="MBB4867078.1"/>
    <property type="molecule type" value="Genomic_DNA"/>
</dbReference>
<comment type="caution">
    <text evidence="6">The sequence shown here is derived from an EMBL/GenBank/DDBJ whole genome shotgun (WGS) entry which is preliminary data.</text>
</comment>
<organism evidence="6 7">
    <name type="scientific">Pseudomonas nitroreducens</name>
    <dbReference type="NCBI Taxonomy" id="46680"/>
    <lineage>
        <taxon>Bacteria</taxon>
        <taxon>Pseudomonadati</taxon>
        <taxon>Pseudomonadota</taxon>
        <taxon>Gammaproteobacteria</taxon>
        <taxon>Pseudomonadales</taxon>
        <taxon>Pseudomonadaceae</taxon>
        <taxon>Pseudomonas</taxon>
    </lineage>
</organism>
<dbReference type="InterPro" id="IPR029787">
    <property type="entry name" value="Nucleotide_cyclase"/>
</dbReference>
<dbReference type="EC" id="3.1.4.52" evidence="1"/>
<dbReference type="SMART" id="SM00052">
    <property type="entry name" value="EAL"/>
    <property type="match status" value="1"/>
</dbReference>
<protein>
    <recommendedName>
        <fullName evidence="1">cyclic-guanylate-specific phosphodiesterase</fullName>
        <ecNumber evidence="1">3.1.4.52</ecNumber>
    </recommendedName>
</protein>
<sequence length="693" mass="78074">MKLDPRHSLSLKLLRMVLLAALVVGVVLSCAQIVYDAHKARQAVHNDAQRILAMVRDPSTQAVYSLDRDMAMQVLEGLFQHEAVRYAAIGHPDEPMLAEKSRPLLDSSTRWMTDPILGAEQNYSIRLAGRGGSNEYYGDLKITLDTAPYGDDFVATSVIIFISGILRAMALSLVLFMVYHWLLTKPLSKIIEHLASINPDRPSQHKLPMPDGHEKDELGLWVTTANQLLASIERNGHLRREAEDSLLRISQYDFLTGLPNRKLLQQRLDQILEGASRLQRRVAVLCLGLDDFKGINEQYSYQFGDQLLIALADRLRTRSAHLGALARLGGDQFALVQADIEQPYEAAELAQQILDDLEAPFELDQHLVHLRATIGITLFPEDGETTEKLLQKAEQTMTLAKSRSRNRYQFYIASVDSEMRRRRELEKDLREALARNELHLVYQPQVDYRDHRVVGVEALLRWQHPTQGWVAPDLFIPLAEQNGSIFSIGEWVLDQACRQLREWHDQGFDDLRLAVNLSTVQLRHNALPRVVSNLLQMHRLPPRSLELEVTETGLMEDISTAAQHLLSLRRAGALIAIDDFGTGYSSLSYLKSLPLDKIKIDKSFVQDLLLDDDDATIVRAIIQLGKSLGMQVIAEGVETVEQEAYIIAQGCHEGQGYLYSKPLPARELTLYLKQARRLAEAAGGNPNGSVERH</sequence>
<dbReference type="InterPro" id="IPR000160">
    <property type="entry name" value="GGDEF_dom"/>
</dbReference>
<evidence type="ECO:0000313" key="6">
    <source>
        <dbReference type="EMBL" id="MBB4867078.1"/>
    </source>
</evidence>
<gene>
    <name evidence="6" type="ORF">HNP46_005986</name>
</gene>
<feature type="transmembrane region" description="Helical" evidence="3">
    <location>
        <begin position="158"/>
        <end position="182"/>
    </location>
</feature>
<dbReference type="SUPFAM" id="SSF55073">
    <property type="entry name" value="Nucleotide cyclase"/>
    <property type="match status" value="1"/>
</dbReference>
<evidence type="ECO:0000256" key="3">
    <source>
        <dbReference type="SAM" id="Phobius"/>
    </source>
</evidence>
<name>A0A7W7KRP7_PSENT</name>
<dbReference type="Gene3D" id="3.30.70.270">
    <property type="match status" value="1"/>
</dbReference>
<dbReference type="Pfam" id="PF00990">
    <property type="entry name" value="GGDEF"/>
    <property type="match status" value="1"/>
</dbReference>
<accession>A0A7W7KRP7</accession>
<dbReference type="PROSITE" id="PS51257">
    <property type="entry name" value="PROKAR_LIPOPROTEIN"/>
    <property type="match status" value="1"/>
</dbReference>
<evidence type="ECO:0000259" key="4">
    <source>
        <dbReference type="PROSITE" id="PS50883"/>
    </source>
</evidence>
<evidence type="ECO:0000313" key="7">
    <source>
        <dbReference type="Proteomes" id="UP000566995"/>
    </source>
</evidence>
<dbReference type="PANTHER" id="PTHR33121">
    <property type="entry name" value="CYCLIC DI-GMP PHOSPHODIESTERASE PDEF"/>
    <property type="match status" value="1"/>
</dbReference>
<dbReference type="InterPro" id="IPR050706">
    <property type="entry name" value="Cyclic-di-GMP_PDE-like"/>
</dbReference>
<dbReference type="PROSITE" id="PS50883">
    <property type="entry name" value="EAL"/>
    <property type="match status" value="1"/>
</dbReference>
<keyword evidence="3" id="KW-0812">Transmembrane</keyword>
<dbReference type="SMART" id="SM00267">
    <property type="entry name" value="GGDEF"/>
    <property type="match status" value="1"/>
</dbReference>
<keyword evidence="3" id="KW-1133">Transmembrane helix</keyword>
<dbReference type="GO" id="GO:0071111">
    <property type="term" value="F:cyclic-guanylate-specific phosphodiesterase activity"/>
    <property type="evidence" value="ECO:0007669"/>
    <property type="project" value="UniProtKB-EC"/>
</dbReference>
<feature type="domain" description="EAL" evidence="4">
    <location>
        <begin position="422"/>
        <end position="676"/>
    </location>
</feature>
<dbReference type="PROSITE" id="PS50887">
    <property type="entry name" value="GGDEF"/>
    <property type="match status" value="1"/>
</dbReference>
<dbReference type="InterPro" id="IPR043128">
    <property type="entry name" value="Rev_trsase/Diguanyl_cyclase"/>
</dbReference>
<reference evidence="6 7" key="1">
    <citation type="submission" date="2020-08" db="EMBL/GenBank/DDBJ databases">
        <title>Functional genomics of gut bacteria from endangered species of beetles.</title>
        <authorList>
            <person name="Carlos-Shanley C."/>
        </authorList>
    </citation>
    <scope>NUCLEOTIDE SEQUENCE [LARGE SCALE GENOMIC DNA]</scope>
    <source>
        <strain evidence="6 7">S00179</strain>
    </source>
</reference>
<keyword evidence="2" id="KW-0973">c-di-GMP</keyword>
<dbReference type="PANTHER" id="PTHR33121:SF71">
    <property type="entry name" value="OXYGEN SENSOR PROTEIN DOSP"/>
    <property type="match status" value="1"/>
</dbReference>